<dbReference type="RefSeq" id="WP_143183924.1">
    <property type="nucleotide sequence ID" value="NZ_FQYR01000004.1"/>
</dbReference>
<reference evidence="1 2" key="1">
    <citation type="submission" date="2016-11" db="EMBL/GenBank/DDBJ databases">
        <authorList>
            <person name="Jaros S."/>
            <person name="Januszkiewicz K."/>
            <person name="Wedrychowicz H."/>
        </authorList>
    </citation>
    <scope>NUCLEOTIDE SEQUENCE [LARGE SCALE GENOMIC DNA]</scope>
    <source>
        <strain evidence="1 2">DSM 18772</strain>
    </source>
</reference>
<dbReference type="OrthoDB" id="5956112at2"/>
<dbReference type="InParanoid" id="A0A1M6L860"/>
<sequence length="92" mass="10727">MADKNVKPIDKLKSLISQLREMEHYSRSNIEKLSEFWLLLEEEVKHDEFTNEADALLTAQDNFEQHIVKLIDSLQMTVNRMEQEGLVEIPAA</sequence>
<accession>A0A1M6L860</accession>
<dbReference type="EMBL" id="FQYR01000004">
    <property type="protein sequence ID" value="SHJ67382.1"/>
    <property type="molecule type" value="Genomic_DNA"/>
</dbReference>
<organism evidence="1 2">
    <name type="scientific">Rubritalea squalenifaciens DSM 18772</name>
    <dbReference type="NCBI Taxonomy" id="1123071"/>
    <lineage>
        <taxon>Bacteria</taxon>
        <taxon>Pseudomonadati</taxon>
        <taxon>Verrucomicrobiota</taxon>
        <taxon>Verrucomicrobiia</taxon>
        <taxon>Verrucomicrobiales</taxon>
        <taxon>Rubritaleaceae</taxon>
        <taxon>Rubritalea</taxon>
    </lineage>
</organism>
<proteinExistence type="predicted"/>
<keyword evidence="2" id="KW-1185">Reference proteome</keyword>
<evidence type="ECO:0000313" key="1">
    <source>
        <dbReference type="EMBL" id="SHJ67382.1"/>
    </source>
</evidence>
<evidence type="ECO:0000313" key="2">
    <source>
        <dbReference type="Proteomes" id="UP000184510"/>
    </source>
</evidence>
<dbReference type="Proteomes" id="UP000184510">
    <property type="component" value="Unassembled WGS sequence"/>
</dbReference>
<dbReference type="AlphaFoldDB" id="A0A1M6L860"/>
<gene>
    <name evidence="1" type="ORF">SAMN02745181_2323</name>
</gene>
<name>A0A1M6L860_9BACT</name>
<protein>
    <submittedName>
        <fullName evidence="1">Uncharacterized protein</fullName>
    </submittedName>
</protein>